<dbReference type="CDD" id="cd10141">
    <property type="entry name" value="CopZ-like_Fer2_BFD-like"/>
    <property type="match status" value="1"/>
</dbReference>
<sequence length="181" mass="19579">MFSMFTTQKKEDCCSSGLKVQENQGASCETEGDNCCTPQPKAKVVCPKCGEKAKGVLGKTLRHLLKDEAKSKLSCFDGFYYCKTATCKVVYFRGDEILTQKDVSVVVGLKEGAIPATVCYCFGWSKEKIRAELAETGKTTVIEDIKAKMENPGCACEVLNPSGGCCLGDVSKAIKELTIQS</sequence>
<name>A0A7M1B4I0_9BACT</name>
<proteinExistence type="predicted"/>
<evidence type="ECO:0000313" key="2">
    <source>
        <dbReference type="EMBL" id="QOP44555.1"/>
    </source>
</evidence>
<dbReference type="Gene3D" id="2.20.25.270">
    <property type="match status" value="1"/>
</dbReference>
<feature type="domain" description="CopZ zinc binding" evidence="1">
    <location>
        <begin position="44"/>
        <end position="103"/>
    </location>
</feature>
<reference evidence="2 3" key="1">
    <citation type="submission" date="2019-06" db="EMBL/GenBank/DDBJ databases">
        <title>Sulfurimonas gotlandica sp. nov., a chemoautotrophic and psychrotolerant epsilonproteobacterium isolated from a pelagic redoxcline, and an emended description of the genus Sulfurimonas.</title>
        <authorList>
            <person name="Wang S."/>
            <person name="Jiang L."/>
            <person name="Shao Z."/>
        </authorList>
    </citation>
    <scope>NUCLEOTIDE SEQUENCE [LARGE SCALE GENOMIC DNA]</scope>
    <source>
        <strain evidence="2 3">S2-6</strain>
    </source>
</reference>
<dbReference type="KEGG" id="ssei:FJR45_11630"/>
<organism evidence="2 3">
    <name type="scientific">Sulfurimonas sediminis</name>
    <dbReference type="NCBI Taxonomy" id="2590020"/>
    <lineage>
        <taxon>Bacteria</taxon>
        <taxon>Pseudomonadati</taxon>
        <taxon>Campylobacterota</taxon>
        <taxon>Epsilonproteobacteria</taxon>
        <taxon>Campylobacterales</taxon>
        <taxon>Sulfurimonadaceae</taxon>
        <taxon>Sulfurimonas</taxon>
    </lineage>
</organism>
<accession>A0A7M1B4I0</accession>
<gene>
    <name evidence="2" type="ORF">FJR45_11630</name>
</gene>
<protein>
    <recommendedName>
        <fullName evidence="1">CopZ zinc binding domain-containing protein</fullName>
    </recommendedName>
</protein>
<evidence type="ECO:0000313" key="3">
    <source>
        <dbReference type="Proteomes" id="UP000593719"/>
    </source>
</evidence>
<dbReference type="EMBL" id="CP041235">
    <property type="protein sequence ID" value="QOP44555.1"/>
    <property type="molecule type" value="Genomic_DNA"/>
</dbReference>
<keyword evidence="3" id="KW-1185">Reference proteome</keyword>
<dbReference type="Proteomes" id="UP000593719">
    <property type="component" value="Chromosome"/>
</dbReference>
<dbReference type="NCBIfam" id="NF047645">
    <property type="entry name" value="CopZ_Nterm_CC"/>
    <property type="match status" value="1"/>
</dbReference>
<dbReference type="Pfam" id="PF18423">
    <property type="entry name" value="zf_CopZ"/>
    <property type="match status" value="1"/>
</dbReference>
<dbReference type="RefSeq" id="WP_193150683.1">
    <property type="nucleotide sequence ID" value="NZ_CP041235.1"/>
</dbReference>
<evidence type="ECO:0000259" key="1">
    <source>
        <dbReference type="Pfam" id="PF18423"/>
    </source>
</evidence>
<dbReference type="InterPro" id="IPR041854">
    <property type="entry name" value="BFD-like_2Fe2S-bd_dom_sf"/>
</dbReference>
<dbReference type="InterPro" id="IPR040890">
    <property type="entry name" value="Znf_CopZ"/>
</dbReference>
<dbReference type="AlphaFoldDB" id="A0A7M1B4I0"/>
<dbReference type="Gene3D" id="1.10.10.1100">
    <property type="entry name" value="BFD-like [2Fe-2S]-binding domain"/>
    <property type="match status" value="1"/>
</dbReference>